<proteinExistence type="predicted"/>
<evidence type="ECO:0000313" key="1">
    <source>
        <dbReference type="EMBL" id="PZF78191.1"/>
    </source>
</evidence>
<dbReference type="Proteomes" id="UP000248795">
    <property type="component" value="Unassembled WGS sequence"/>
</dbReference>
<organism evidence="1 2">
    <name type="scientific">Aestuariivirga litoralis</name>
    <dbReference type="NCBI Taxonomy" id="2650924"/>
    <lineage>
        <taxon>Bacteria</taxon>
        <taxon>Pseudomonadati</taxon>
        <taxon>Pseudomonadota</taxon>
        <taxon>Alphaproteobacteria</taxon>
        <taxon>Hyphomicrobiales</taxon>
        <taxon>Aestuariivirgaceae</taxon>
        <taxon>Aestuariivirga</taxon>
    </lineage>
</organism>
<comment type="caution">
    <text evidence="1">The sequence shown here is derived from an EMBL/GenBank/DDBJ whole genome shotgun (WGS) entry which is preliminary data.</text>
</comment>
<keyword evidence="2" id="KW-1185">Reference proteome</keyword>
<evidence type="ECO:0008006" key="3">
    <source>
        <dbReference type="Google" id="ProtNLM"/>
    </source>
</evidence>
<reference evidence="2" key="1">
    <citation type="submission" date="2018-06" db="EMBL/GenBank/DDBJ databases">
        <title>Aestuariibacter litoralis strain KCTC 52945T.</title>
        <authorList>
            <person name="Li X."/>
            <person name="Salam N."/>
            <person name="Li J.-L."/>
            <person name="Chen Y.-M."/>
            <person name="Yang Z.-W."/>
            <person name="Zhang L.-Y."/>
            <person name="Han M.-X."/>
            <person name="Xiao M."/>
            <person name="Li W.-J."/>
        </authorList>
    </citation>
    <scope>NUCLEOTIDE SEQUENCE [LARGE SCALE GENOMIC DNA]</scope>
    <source>
        <strain evidence="2">KCTC 52945</strain>
    </source>
</reference>
<evidence type="ECO:0000313" key="2">
    <source>
        <dbReference type="Proteomes" id="UP000248795"/>
    </source>
</evidence>
<accession>A0A2W2AS82</accession>
<protein>
    <recommendedName>
        <fullName evidence="3">UDP-glucose/GDP-mannose dehydrogenase C-terminal domain-containing protein</fullName>
    </recommendedName>
</protein>
<dbReference type="EMBL" id="QKVK01000002">
    <property type="protein sequence ID" value="PZF78191.1"/>
    <property type="molecule type" value="Genomic_DNA"/>
</dbReference>
<gene>
    <name evidence="1" type="ORF">DK847_07200</name>
</gene>
<dbReference type="AlphaFoldDB" id="A0A2W2AS82"/>
<name>A0A2W2AS82_9HYPH</name>
<sequence>MFRGLDLKRMARDMRQPVLVDFRNLFSIADARNSGMDYHSIGRPAVLPSGSPKADVIPFKSGAV</sequence>
<dbReference type="Gene3D" id="3.40.50.720">
    <property type="entry name" value="NAD(P)-binding Rossmann-like Domain"/>
    <property type="match status" value="1"/>
</dbReference>